<dbReference type="InterPro" id="IPR009057">
    <property type="entry name" value="Homeodomain-like_sf"/>
</dbReference>
<dbReference type="EMBL" id="CP049863">
    <property type="protein sequence ID" value="QIK63231.1"/>
    <property type="molecule type" value="Genomic_DNA"/>
</dbReference>
<evidence type="ECO:0000256" key="3">
    <source>
        <dbReference type="ARBA" id="ARBA00023163"/>
    </source>
</evidence>
<gene>
    <name evidence="6" type="ORF">G7068_08485</name>
</gene>
<dbReference type="GO" id="GO:0003700">
    <property type="term" value="F:DNA-binding transcription factor activity"/>
    <property type="evidence" value="ECO:0007669"/>
    <property type="project" value="TreeGrafter"/>
</dbReference>
<dbReference type="InterPro" id="IPR036271">
    <property type="entry name" value="Tet_transcr_reg_TetR-rel_C_sf"/>
</dbReference>
<dbReference type="Proteomes" id="UP000502677">
    <property type="component" value="Chromosome"/>
</dbReference>
<keyword evidence="7" id="KW-1185">Reference proteome</keyword>
<dbReference type="Gene3D" id="1.10.10.60">
    <property type="entry name" value="Homeodomain-like"/>
    <property type="match status" value="1"/>
</dbReference>
<dbReference type="PANTHER" id="PTHR30055">
    <property type="entry name" value="HTH-TYPE TRANSCRIPTIONAL REGULATOR RUTR"/>
    <property type="match status" value="1"/>
</dbReference>
<evidence type="ECO:0000256" key="4">
    <source>
        <dbReference type="PROSITE-ProRule" id="PRU00335"/>
    </source>
</evidence>
<dbReference type="InterPro" id="IPR001647">
    <property type="entry name" value="HTH_TetR"/>
</dbReference>
<dbReference type="SUPFAM" id="SSF46689">
    <property type="entry name" value="Homeodomain-like"/>
    <property type="match status" value="1"/>
</dbReference>
<evidence type="ECO:0000259" key="5">
    <source>
        <dbReference type="PROSITE" id="PS50977"/>
    </source>
</evidence>
<proteinExistence type="predicted"/>
<dbReference type="RefSeq" id="WP_166291106.1">
    <property type="nucleotide sequence ID" value="NZ_CP049863.1"/>
</dbReference>
<feature type="DNA-binding region" description="H-T-H motif" evidence="4">
    <location>
        <begin position="25"/>
        <end position="44"/>
    </location>
</feature>
<dbReference type="Gene3D" id="1.10.357.10">
    <property type="entry name" value="Tetracycline Repressor, domain 2"/>
    <property type="match status" value="1"/>
</dbReference>
<dbReference type="SUPFAM" id="SSF48498">
    <property type="entry name" value="Tetracyclin repressor-like, C-terminal domain"/>
    <property type="match status" value="1"/>
</dbReference>
<organism evidence="6 7">
    <name type="scientific">Leucobacter viscericola</name>
    <dbReference type="NCBI Taxonomy" id="2714935"/>
    <lineage>
        <taxon>Bacteria</taxon>
        <taxon>Bacillati</taxon>
        <taxon>Actinomycetota</taxon>
        <taxon>Actinomycetes</taxon>
        <taxon>Micrococcales</taxon>
        <taxon>Microbacteriaceae</taxon>
        <taxon>Leucobacter</taxon>
    </lineage>
</organism>
<dbReference type="GO" id="GO:0000976">
    <property type="term" value="F:transcription cis-regulatory region binding"/>
    <property type="evidence" value="ECO:0007669"/>
    <property type="project" value="TreeGrafter"/>
</dbReference>
<evidence type="ECO:0000313" key="6">
    <source>
        <dbReference type="EMBL" id="QIK63231.1"/>
    </source>
</evidence>
<keyword evidence="1" id="KW-0805">Transcription regulation</keyword>
<protein>
    <submittedName>
        <fullName evidence="6">TetR family transcriptional regulator</fullName>
    </submittedName>
</protein>
<feature type="domain" description="HTH tetR-type" evidence="5">
    <location>
        <begin position="2"/>
        <end position="62"/>
    </location>
</feature>
<keyword evidence="3" id="KW-0804">Transcription</keyword>
<dbReference type="PRINTS" id="PR00455">
    <property type="entry name" value="HTHTETR"/>
</dbReference>
<dbReference type="Pfam" id="PF00440">
    <property type="entry name" value="TetR_N"/>
    <property type="match status" value="1"/>
</dbReference>
<name>A0A6G7XFT4_9MICO</name>
<sequence>MRNNRADVVAAALRVLDSQGLENCSMRRVAAELEVQPSALYHHVPNKQTLLALMADEIVAGIDVSAADVAAPPVQGARSICHALRGAMLAVRDGADVVATAAAFRLGASVIEERLAELVGEDGARTLLLYTFGQAQSTQMHRQAAELGALLSLGEPADPELLDLDDSFARGVDLILAGIETVSLA</sequence>
<evidence type="ECO:0000256" key="1">
    <source>
        <dbReference type="ARBA" id="ARBA00023015"/>
    </source>
</evidence>
<evidence type="ECO:0000256" key="2">
    <source>
        <dbReference type="ARBA" id="ARBA00023125"/>
    </source>
</evidence>
<dbReference type="PANTHER" id="PTHR30055:SF151">
    <property type="entry name" value="TRANSCRIPTIONAL REGULATORY PROTEIN"/>
    <property type="match status" value="1"/>
</dbReference>
<keyword evidence="2 4" id="KW-0238">DNA-binding</keyword>
<dbReference type="InterPro" id="IPR050109">
    <property type="entry name" value="HTH-type_TetR-like_transc_reg"/>
</dbReference>
<evidence type="ECO:0000313" key="7">
    <source>
        <dbReference type="Proteomes" id="UP000502677"/>
    </source>
</evidence>
<reference evidence="6 7" key="1">
    <citation type="submission" date="2020-03" db="EMBL/GenBank/DDBJ databases">
        <title>Leucobacter sp. nov., isolated from beetles.</title>
        <authorList>
            <person name="Hyun D.-W."/>
            <person name="Bae J.-W."/>
        </authorList>
    </citation>
    <scope>NUCLEOTIDE SEQUENCE [LARGE SCALE GENOMIC DNA]</scope>
    <source>
        <strain evidence="6 7">HDW9C</strain>
    </source>
</reference>
<dbReference type="PROSITE" id="PS50977">
    <property type="entry name" value="HTH_TETR_2"/>
    <property type="match status" value="1"/>
</dbReference>
<dbReference type="KEGG" id="lvi:G7068_08485"/>
<accession>A0A6G7XFT4</accession>
<dbReference type="AlphaFoldDB" id="A0A6G7XFT4"/>